<keyword evidence="2" id="KW-0732">Signal</keyword>
<protein>
    <submittedName>
        <fullName evidence="3">Ryamide</fullName>
    </submittedName>
</protein>
<accession>A0A4D6BP93</accession>
<organism evidence="3">
    <name type="scientific">Nephrops norvegicus</name>
    <name type="common">Norway lobster</name>
    <dbReference type="NCBI Taxonomy" id="6829"/>
    <lineage>
        <taxon>Eukaryota</taxon>
        <taxon>Metazoa</taxon>
        <taxon>Ecdysozoa</taxon>
        <taxon>Arthropoda</taxon>
        <taxon>Crustacea</taxon>
        <taxon>Multicrustacea</taxon>
        <taxon>Malacostraca</taxon>
        <taxon>Eumalacostraca</taxon>
        <taxon>Eucarida</taxon>
        <taxon>Decapoda</taxon>
        <taxon>Pleocyemata</taxon>
        <taxon>Astacidea</taxon>
        <taxon>Nephropoidea</taxon>
        <taxon>Nephropidae</taxon>
        <taxon>Nephrops</taxon>
    </lineage>
</organism>
<feature type="chain" id="PRO_5020030413" evidence="2">
    <location>
        <begin position="22"/>
        <end position="136"/>
    </location>
</feature>
<feature type="signal peptide" evidence="2">
    <location>
        <begin position="1"/>
        <end position="21"/>
    </location>
</feature>
<dbReference type="EMBL" id="MH727963">
    <property type="protein sequence ID" value="QBX89071.1"/>
    <property type="molecule type" value="mRNA"/>
</dbReference>
<feature type="region of interest" description="Disordered" evidence="1">
    <location>
        <begin position="70"/>
        <end position="95"/>
    </location>
</feature>
<reference evidence="3" key="1">
    <citation type="journal article" date="2018" name="Front. Endocrinol.">
        <title>Insights Into Sexual Maturation and Reproduction in the Norway Lobster (Nephrops norvegicus) via in silico Prediction and Characterization of Neuropeptides and G Protein-coupled Receptors.</title>
        <authorList>
            <person name="Nguyen T.V."/>
            <person name="Rotllant G.E."/>
            <person name="Cummins S.F."/>
            <person name="Elizur A."/>
            <person name="Ventura T."/>
        </authorList>
    </citation>
    <scope>NUCLEOTIDE SEQUENCE</scope>
</reference>
<evidence type="ECO:0000256" key="1">
    <source>
        <dbReference type="SAM" id="MobiDB-lite"/>
    </source>
</evidence>
<evidence type="ECO:0000256" key="2">
    <source>
        <dbReference type="SAM" id="SignalP"/>
    </source>
</evidence>
<proteinExistence type="evidence at transcript level"/>
<sequence>MSRTICPTLVMFVALLALTAAQGFYTQRYGKRGDTGEVTVRSGFYANRNGRSSPSQGLPEIKIRSSRFIGGSRYGKRSGPAPAAEPEFTPVMNGEADESDMPATLLVGDSVICLLVDVPDIYRCVSRKSTTDEASN</sequence>
<dbReference type="AlphaFoldDB" id="A0A4D6BP93"/>
<evidence type="ECO:0000313" key="3">
    <source>
        <dbReference type="EMBL" id="QBX89071.1"/>
    </source>
</evidence>
<name>A0A4D6BP93_NEPNO</name>